<evidence type="ECO:0000313" key="4">
    <source>
        <dbReference type="Proteomes" id="UP001367508"/>
    </source>
</evidence>
<organism evidence="3 4">
    <name type="scientific">Canavalia gladiata</name>
    <name type="common">Sword bean</name>
    <name type="synonym">Dolichos gladiatus</name>
    <dbReference type="NCBI Taxonomy" id="3824"/>
    <lineage>
        <taxon>Eukaryota</taxon>
        <taxon>Viridiplantae</taxon>
        <taxon>Streptophyta</taxon>
        <taxon>Embryophyta</taxon>
        <taxon>Tracheophyta</taxon>
        <taxon>Spermatophyta</taxon>
        <taxon>Magnoliopsida</taxon>
        <taxon>eudicotyledons</taxon>
        <taxon>Gunneridae</taxon>
        <taxon>Pentapetalae</taxon>
        <taxon>rosids</taxon>
        <taxon>fabids</taxon>
        <taxon>Fabales</taxon>
        <taxon>Fabaceae</taxon>
        <taxon>Papilionoideae</taxon>
        <taxon>50 kb inversion clade</taxon>
        <taxon>NPAAA clade</taxon>
        <taxon>indigoferoid/millettioid clade</taxon>
        <taxon>Phaseoleae</taxon>
        <taxon>Canavalia</taxon>
    </lineage>
</organism>
<evidence type="ECO:0000313" key="3">
    <source>
        <dbReference type="EMBL" id="KAK7306060.1"/>
    </source>
</evidence>
<keyword evidence="2" id="KW-0812">Transmembrane</keyword>
<dbReference type="EMBL" id="JAYMYQ010000011">
    <property type="protein sequence ID" value="KAK7306060.1"/>
    <property type="molecule type" value="Genomic_DNA"/>
</dbReference>
<keyword evidence="4" id="KW-1185">Reference proteome</keyword>
<gene>
    <name evidence="3" type="ORF">VNO77_43977</name>
</gene>
<dbReference type="Proteomes" id="UP001367508">
    <property type="component" value="Unassembled WGS sequence"/>
</dbReference>
<keyword evidence="2" id="KW-1133">Transmembrane helix</keyword>
<feature type="transmembrane region" description="Helical" evidence="2">
    <location>
        <begin position="12"/>
        <end position="33"/>
    </location>
</feature>
<keyword evidence="2" id="KW-0472">Membrane</keyword>
<protein>
    <submittedName>
        <fullName evidence="3">Uncharacterized protein</fullName>
    </submittedName>
</protein>
<name>A0AAN9JV36_CANGL</name>
<feature type="region of interest" description="Disordered" evidence="1">
    <location>
        <begin position="154"/>
        <end position="174"/>
    </location>
</feature>
<proteinExistence type="predicted"/>
<dbReference type="AlphaFoldDB" id="A0AAN9JV36"/>
<evidence type="ECO:0000256" key="1">
    <source>
        <dbReference type="SAM" id="MobiDB-lite"/>
    </source>
</evidence>
<reference evidence="3 4" key="1">
    <citation type="submission" date="2024-01" db="EMBL/GenBank/DDBJ databases">
        <title>The genomes of 5 underutilized Papilionoideae crops provide insights into root nodulation and disease resistanc.</title>
        <authorList>
            <person name="Jiang F."/>
        </authorList>
    </citation>
    <scope>NUCLEOTIDE SEQUENCE [LARGE SCALE GENOMIC DNA]</scope>
    <source>
        <strain evidence="3">LVBAO_FW01</strain>
        <tissue evidence="3">Leaves</tissue>
    </source>
</reference>
<comment type="caution">
    <text evidence="3">The sequence shown here is derived from an EMBL/GenBank/DDBJ whole genome shotgun (WGS) entry which is preliminary data.</text>
</comment>
<sequence length="412" mass="47181">MYATACHVRSELNTFFVLVFGALHFCGKLYSLFRHVSLQLWKAGSSILARATAIVRTYMLTEIPYKGCLYAWYLDSVYQDRSSEMAKNSHIWDFPYNLDSPYILTLNLPTTYLFPYFLTTPELDKSRTNINRVIKIRPGKLTFPRVYARSDQNLARARNERNSRSGSPGFLSPEIRTSNQIPRFLIHPLLDGFRISSSAGPNKPPFFRKLFQPLFGPKTSFYTLQSNSILAILLLQYKAQIVVLVTDLPQYERKSALPNKLNCIGMWSPGVQDETEGAPLPPLHPTDLFSSRSCIRVESIVFGLFSTQSFPCLVTLDAKRFALPHVCRLALFLNRITASYSFYSARRGCDSWWERNWEGKRIVDSKMIAQSGKGALYSVIVSVRPRARLAETSEWLPRLRHREQIPHETDSL</sequence>
<evidence type="ECO:0000256" key="2">
    <source>
        <dbReference type="SAM" id="Phobius"/>
    </source>
</evidence>
<accession>A0AAN9JV36</accession>